<dbReference type="InterPro" id="IPR029058">
    <property type="entry name" value="AB_hydrolase_fold"/>
</dbReference>
<comment type="caution">
    <text evidence="3">The sequence shown here is derived from an EMBL/GenBank/DDBJ whole genome shotgun (WGS) entry which is preliminary data.</text>
</comment>
<dbReference type="InterPro" id="IPR000073">
    <property type="entry name" value="AB_hydrolase_1"/>
</dbReference>
<organism evidence="3 4">
    <name type="scientific">Hoyosella rhizosphaerae</name>
    <dbReference type="NCBI Taxonomy" id="1755582"/>
    <lineage>
        <taxon>Bacteria</taxon>
        <taxon>Bacillati</taxon>
        <taxon>Actinomycetota</taxon>
        <taxon>Actinomycetes</taxon>
        <taxon>Mycobacteriales</taxon>
        <taxon>Hoyosellaceae</taxon>
        <taxon>Hoyosella</taxon>
    </lineage>
</organism>
<evidence type="ECO:0000259" key="2">
    <source>
        <dbReference type="Pfam" id="PF00561"/>
    </source>
</evidence>
<evidence type="ECO:0000256" key="1">
    <source>
        <dbReference type="ARBA" id="ARBA00022801"/>
    </source>
</evidence>
<dbReference type="Pfam" id="PF00561">
    <property type="entry name" value="Abhydrolase_1"/>
    <property type="match status" value="1"/>
</dbReference>
<accession>A0A916TZ29</accession>
<reference evidence="3" key="1">
    <citation type="journal article" date="2014" name="Int. J. Syst. Evol. Microbiol.">
        <title>Complete genome sequence of Corynebacterium casei LMG S-19264T (=DSM 44701T), isolated from a smear-ripened cheese.</title>
        <authorList>
            <consortium name="US DOE Joint Genome Institute (JGI-PGF)"/>
            <person name="Walter F."/>
            <person name="Albersmeier A."/>
            <person name="Kalinowski J."/>
            <person name="Ruckert C."/>
        </authorList>
    </citation>
    <scope>NUCLEOTIDE SEQUENCE</scope>
    <source>
        <strain evidence="3">CGMCC 1.15478</strain>
    </source>
</reference>
<dbReference type="EMBL" id="BMJH01000001">
    <property type="protein sequence ID" value="GGC52116.1"/>
    <property type="molecule type" value="Genomic_DNA"/>
</dbReference>
<feature type="domain" description="AB hydrolase-1" evidence="2">
    <location>
        <begin position="30"/>
        <end position="282"/>
    </location>
</feature>
<keyword evidence="4" id="KW-1185">Reference proteome</keyword>
<name>A0A916TZ29_9ACTN</name>
<dbReference type="PRINTS" id="PR00412">
    <property type="entry name" value="EPOXHYDRLASE"/>
</dbReference>
<reference evidence="3" key="2">
    <citation type="submission" date="2020-09" db="EMBL/GenBank/DDBJ databases">
        <authorList>
            <person name="Sun Q."/>
            <person name="Zhou Y."/>
        </authorList>
    </citation>
    <scope>NUCLEOTIDE SEQUENCE</scope>
    <source>
        <strain evidence="3">CGMCC 1.15478</strain>
    </source>
</reference>
<dbReference type="Proteomes" id="UP000641514">
    <property type="component" value="Unassembled WGS sequence"/>
</dbReference>
<dbReference type="Gene3D" id="3.40.50.1820">
    <property type="entry name" value="alpha/beta hydrolase"/>
    <property type="match status" value="1"/>
</dbReference>
<dbReference type="InterPro" id="IPR000639">
    <property type="entry name" value="Epox_hydrolase-like"/>
</dbReference>
<gene>
    <name evidence="3" type="ORF">GCM10011410_00560</name>
</gene>
<keyword evidence="1" id="KW-0378">Hydrolase</keyword>
<evidence type="ECO:0000313" key="4">
    <source>
        <dbReference type="Proteomes" id="UP000641514"/>
    </source>
</evidence>
<dbReference type="PANTHER" id="PTHR43329">
    <property type="entry name" value="EPOXIDE HYDROLASE"/>
    <property type="match status" value="1"/>
</dbReference>
<dbReference type="GO" id="GO:0016787">
    <property type="term" value="F:hydrolase activity"/>
    <property type="evidence" value="ECO:0007669"/>
    <property type="project" value="UniProtKB-KW"/>
</dbReference>
<protein>
    <recommendedName>
        <fullName evidence="2">AB hydrolase-1 domain-containing protein</fullName>
    </recommendedName>
</protein>
<proteinExistence type="predicted"/>
<dbReference type="SUPFAM" id="SSF53474">
    <property type="entry name" value="alpha/beta-Hydrolases"/>
    <property type="match status" value="1"/>
</dbReference>
<evidence type="ECO:0000313" key="3">
    <source>
        <dbReference type="EMBL" id="GGC52116.1"/>
    </source>
</evidence>
<dbReference type="AlphaFoldDB" id="A0A916TZ29"/>
<sequence length="302" mass="33440">MAIMDTPTKYVTNGDIRIAVFESGNPSGTPLVLVHGWPDTHALWDAVVAELGDTFRIISYDTRGAGLTTAPNSTSAYALPELARDFYAVIDDVCPDGQVHVLAHDWGGVETWEVLGEPQAEQRIASATITSGPNLDILGSWVRDRFSRPTPRNLAGPLRQLANSWYTYLFHIPMLPQYVLRNGVAQHWPRFLALFDGQDAERVRPAATLPDDMANGVNRYRANIGPRLSRPRSKIINVPVQVIINMRDPAVHHSGYADYGKYVTHMVERKIDAGHWAPISHPAILAAATREFIDTVTQKTGE</sequence>